<dbReference type="Proteomes" id="UP000003052">
    <property type="component" value="Unassembled WGS sequence"/>
</dbReference>
<sequence length="38" mass="4154">MSGTLCCTIGKIQKASEIVENLKKQGIKAELCKKSKML</sequence>
<name>E7RF43_9BACL</name>
<reference evidence="1 2" key="1">
    <citation type="journal article" date="2011" name="J. Bacteriol.">
        <title>The Draft Genome of Planococcus donghaensis MPA1U2 Reveals Nonsporulation Pathways Controlled by a Conserved Spo0A Regulon.</title>
        <authorList>
            <person name="Pearson M.D."/>
            <person name="Noller H.F."/>
        </authorList>
    </citation>
    <scope>NUCLEOTIDE SEQUENCE [LARGE SCALE GENOMIC DNA]</scope>
    <source>
        <strain evidence="1 2">MPA1U2</strain>
    </source>
</reference>
<organism evidence="1 2">
    <name type="scientific">Planococcus donghaensis MPA1U2</name>
    <dbReference type="NCBI Taxonomy" id="933115"/>
    <lineage>
        <taxon>Bacteria</taxon>
        <taxon>Bacillati</taxon>
        <taxon>Bacillota</taxon>
        <taxon>Bacilli</taxon>
        <taxon>Bacillales</taxon>
        <taxon>Caryophanaceae</taxon>
        <taxon>Planococcus</taxon>
    </lineage>
</organism>
<gene>
    <name evidence="1" type="ORF">GPDM_05426</name>
</gene>
<protein>
    <submittedName>
        <fullName evidence="1">Uncharacterized protein</fullName>
    </submittedName>
</protein>
<comment type="caution">
    <text evidence="1">The sequence shown here is derived from an EMBL/GenBank/DDBJ whole genome shotgun (WGS) entry which is preliminary data.</text>
</comment>
<evidence type="ECO:0000313" key="1">
    <source>
        <dbReference type="EMBL" id="EGA90442.1"/>
    </source>
</evidence>
<evidence type="ECO:0000313" key="2">
    <source>
        <dbReference type="Proteomes" id="UP000003052"/>
    </source>
</evidence>
<dbReference type="EMBL" id="AEPB01000018">
    <property type="protein sequence ID" value="EGA90442.1"/>
    <property type="molecule type" value="Genomic_DNA"/>
</dbReference>
<accession>E7RF43</accession>
<dbReference type="AlphaFoldDB" id="E7RF43"/>
<proteinExistence type="predicted"/>